<feature type="transmembrane region" description="Helical" evidence="2">
    <location>
        <begin position="169"/>
        <end position="197"/>
    </location>
</feature>
<dbReference type="AlphaFoldDB" id="A0A0T5NNQ9"/>
<dbReference type="PATRIC" id="fig|1641875.4.peg.3371"/>
<evidence type="ECO:0000313" key="4">
    <source>
        <dbReference type="Proteomes" id="UP000051295"/>
    </source>
</evidence>
<dbReference type="Proteomes" id="UP000051295">
    <property type="component" value="Unassembled WGS sequence"/>
</dbReference>
<sequence>MTMTDMRRPALRNDLYIRSEELPGEPVVDAEETQDIDRNADELVRQLLIEEKRATLPQRLPDIAPQEEVVTYDAATPDEKPEPARESIAQILKAERAVTPAKTTRRRGWLRLPRVRLPRLTLRRNSVADKRQNATASAPANGAAMPLHARVTRRLPEWLRNYRPTKKHVAWAVVAGLVIYRPLMVPLVVLLLVWLVLIAYLTLGPDRWGEIIGGAWQRLHSRKPELAERVRQRADRFAERFDRVLDWLPDAWAERLALPDFSGADPSDDDRPDPFDRLAAEARQT</sequence>
<feature type="region of interest" description="Disordered" evidence="1">
    <location>
        <begin position="259"/>
        <end position="285"/>
    </location>
</feature>
<keyword evidence="2" id="KW-0472">Membrane</keyword>
<keyword evidence="2" id="KW-1133">Transmembrane helix</keyword>
<name>A0A0T5NNQ9_9RHOB</name>
<feature type="compositionally biased region" description="Basic and acidic residues" evidence="1">
    <location>
        <begin position="272"/>
        <end position="285"/>
    </location>
</feature>
<gene>
    <name evidence="3" type="ORF">XM53_21460</name>
</gene>
<proteinExistence type="predicted"/>
<reference evidence="3 4" key="1">
    <citation type="submission" date="2015-04" db="EMBL/GenBank/DDBJ databases">
        <title>The draft genome sequence of Roseovarius sp.R12b.</title>
        <authorList>
            <person name="Li G."/>
            <person name="Lai Q."/>
            <person name="Shao Z."/>
            <person name="Yan P."/>
        </authorList>
    </citation>
    <scope>NUCLEOTIDE SEQUENCE [LARGE SCALE GENOMIC DNA]</scope>
    <source>
        <strain evidence="3 4">R12B</strain>
    </source>
</reference>
<dbReference type="OrthoDB" id="7709609at2"/>
<evidence type="ECO:0000256" key="2">
    <source>
        <dbReference type="SAM" id="Phobius"/>
    </source>
</evidence>
<evidence type="ECO:0000256" key="1">
    <source>
        <dbReference type="SAM" id="MobiDB-lite"/>
    </source>
</evidence>
<dbReference type="RefSeq" id="WP_057796847.1">
    <property type="nucleotide sequence ID" value="NZ_LAXJ01000034.1"/>
</dbReference>
<accession>A0A0T5NNQ9</accession>
<keyword evidence="4" id="KW-1185">Reference proteome</keyword>
<keyword evidence="2" id="KW-0812">Transmembrane</keyword>
<evidence type="ECO:0000313" key="3">
    <source>
        <dbReference type="EMBL" id="KRS10400.1"/>
    </source>
</evidence>
<comment type="caution">
    <text evidence="3">The sequence shown here is derived from an EMBL/GenBank/DDBJ whole genome shotgun (WGS) entry which is preliminary data.</text>
</comment>
<organism evidence="3 4">
    <name type="scientific">Roseovarius atlanticus</name>
    <dbReference type="NCBI Taxonomy" id="1641875"/>
    <lineage>
        <taxon>Bacteria</taxon>
        <taxon>Pseudomonadati</taxon>
        <taxon>Pseudomonadota</taxon>
        <taxon>Alphaproteobacteria</taxon>
        <taxon>Rhodobacterales</taxon>
        <taxon>Roseobacteraceae</taxon>
        <taxon>Roseovarius</taxon>
    </lineage>
</organism>
<protein>
    <submittedName>
        <fullName evidence="3">Uncharacterized protein</fullName>
    </submittedName>
</protein>
<dbReference type="EMBL" id="LAXJ01000034">
    <property type="protein sequence ID" value="KRS10400.1"/>
    <property type="molecule type" value="Genomic_DNA"/>
</dbReference>